<evidence type="ECO:0000259" key="4">
    <source>
        <dbReference type="PROSITE" id="PS50113"/>
    </source>
</evidence>
<dbReference type="FunFam" id="3.20.20.450:FF:000001">
    <property type="entry name" value="Cyclic di-GMP phosphodiesterase yahA"/>
    <property type="match status" value="1"/>
</dbReference>
<dbReference type="HOGENOM" id="CLU_000445_70_20_4"/>
<keyword evidence="2" id="KW-1133">Transmembrane helix</keyword>
<dbReference type="Pfam" id="PF00563">
    <property type="entry name" value="EAL"/>
    <property type="match status" value="1"/>
</dbReference>
<evidence type="ECO:0000313" key="9">
    <source>
        <dbReference type="Proteomes" id="UP000015559"/>
    </source>
</evidence>
<dbReference type="InterPro" id="IPR052155">
    <property type="entry name" value="Biofilm_reg_signaling"/>
</dbReference>
<evidence type="ECO:0000259" key="3">
    <source>
        <dbReference type="PROSITE" id="PS50112"/>
    </source>
</evidence>
<dbReference type="InterPro" id="IPR001610">
    <property type="entry name" value="PAC"/>
</dbReference>
<dbReference type="InterPro" id="IPR013655">
    <property type="entry name" value="PAS_fold_3"/>
</dbReference>
<dbReference type="Gene3D" id="3.30.70.270">
    <property type="match status" value="1"/>
</dbReference>
<feature type="domain" description="PAS" evidence="3">
    <location>
        <begin position="266"/>
        <end position="338"/>
    </location>
</feature>
<dbReference type="InterPro" id="IPR000160">
    <property type="entry name" value="GGDEF_dom"/>
</dbReference>
<keyword evidence="2" id="KW-0812">Transmembrane</keyword>
<dbReference type="EMBL" id="AP013066">
    <property type="protein sequence ID" value="BAN36251.1"/>
    <property type="molecule type" value="Genomic_DNA"/>
</dbReference>
<feature type="transmembrane region" description="Helical" evidence="2">
    <location>
        <begin position="20"/>
        <end position="37"/>
    </location>
</feature>
<dbReference type="RefSeq" id="WP_009205445.1">
    <property type="nucleotide sequence ID" value="NC_022357.1"/>
</dbReference>
<dbReference type="CDD" id="cd06225">
    <property type="entry name" value="HAMP"/>
    <property type="match status" value="1"/>
</dbReference>
<dbReference type="GO" id="GO:0016020">
    <property type="term" value="C:membrane"/>
    <property type="evidence" value="ECO:0007669"/>
    <property type="project" value="InterPro"/>
</dbReference>
<dbReference type="Pfam" id="PF08448">
    <property type="entry name" value="PAS_4"/>
    <property type="match status" value="1"/>
</dbReference>
<accession>S6AJ14</accession>
<feature type="domain" description="GGDEF" evidence="7">
    <location>
        <begin position="550"/>
        <end position="683"/>
    </location>
</feature>
<feature type="domain" description="EAL" evidence="5">
    <location>
        <begin position="692"/>
        <end position="946"/>
    </location>
</feature>
<feature type="domain" description="PAS" evidence="3">
    <location>
        <begin position="393"/>
        <end position="463"/>
    </location>
</feature>
<dbReference type="PROSITE" id="PS50885">
    <property type="entry name" value="HAMP"/>
    <property type="match status" value="1"/>
</dbReference>
<dbReference type="InterPro" id="IPR001633">
    <property type="entry name" value="EAL_dom"/>
</dbReference>
<dbReference type="eggNOG" id="COG5001">
    <property type="taxonomic scope" value="Bacteria"/>
</dbReference>
<dbReference type="SMART" id="SM00267">
    <property type="entry name" value="GGDEF"/>
    <property type="match status" value="1"/>
</dbReference>
<dbReference type="PANTHER" id="PTHR44757:SF2">
    <property type="entry name" value="BIOFILM ARCHITECTURE MAINTENANCE PROTEIN MBAA"/>
    <property type="match status" value="1"/>
</dbReference>
<dbReference type="NCBIfam" id="TIGR00254">
    <property type="entry name" value="GGDEF"/>
    <property type="match status" value="1"/>
</dbReference>
<dbReference type="InterPro" id="IPR035919">
    <property type="entry name" value="EAL_sf"/>
</dbReference>
<evidence type="ECO:0000256" key="2">
    <source>
        <dbReference type="SAM" id="Phobius"/>
    </source>
</evidence>
<dbReference type="AlphaFoldDB" id="S6AJ14"/>
<feature type="domain" description="HAMP" evidence="6">
    <location>
        <begin position="206"/>
        <end position="258"/>
    </location>
</feature>
<dbReference type="Pfam" id="PF00990">
    <property type="entry name" value="GGDEF"/>
    <property type="match status" value="1"/>
</dbReference>
<dbReference type="SUPFAM" id="SSF55785">
    <property type="entry name" value="PYP-like sensor domain (PAS domain)"/>
    <property type="match status" value="2"/>
</dbReference>
<dbReference type="Gene3D" id="3.20.20.450">
    <property type="entry name" value="EAL domain"/>
    <property type="match status" value="1"/>
</dbReference>
<proteinExistence type="predicted"/>
<evidence type="ECO:0000259" key="7">
    <source>
        <dbReference type="PROSITE" id="PS50887"/>
    </source>
</evidence>
<sequence>MSISPESVAIPRHLSVSLKLGAVVLLLATLAAGNLYFSEKLHEGIVNVSDIINQSGRLRYLSQQIALRSAGFVLEPDADIGKSAREIEAKFELRYSRVKHEVGQIPLLMRGTGDDLEGPLERIQKIRPYQHSALEQVLTGIDQEARRIPQGAVAAYSILLLRETDQLVNTLEKASQTAHRRTDFIIYSVQALEVLLMFWLFFYVRSRITVPILKLADFSRRFAAGERTVRMDFHSSDEIGELVLTFNTTAAQTAELIEELDNRARENAMLAAILEATSDFVGTASPEGHCLFLNRAGRKILGLAEDEDLGGHTIADYYPPEIADLITHTAHPAAVREGSWAGESLLRSRTGQEIPVSQVTIAHKGEDGAVNYYSSIMRDTTHFKMLEQRLQSSLDFHLKLMQELPNPIWRAGRDNKCNYFNRAWLEFTGRTLEQELGDGWADGVHPEDLERCLSTYLSAFKRREPFTMEYRLRHRDGSYHWLLDHGTPFTDLDGEFAGYLGACYDIEERMQYQSQLEYQSQHDELTGLPNRNLLADRINQVISRVRRHDSLVGVLFLDLDNFKVINDSLGHEVGDHIIKAVSERLVAAVREGDTVARYGGDEFVVVLADMAQEEDVVSTTRKLMAEMTAPFSVDGRNIVVTASLGVAICPRDGEDQVILLRNADTALYRAKEAGRNTFQFYAAEMNQRLLARLNLERDLRQAVERNEFLLHYQPQINLTNGAIIGVEALVRWRQPEQGIIPPDEFIPLAEETGLIVQLGKWVLREACRQARAWHDAGLPKIGISVNLSARQFREPGLKQTILDMLAETGLEARFLEMEITESMVMFDPEGAIAVLDELQQQGITFAMDDFGTGYSSLNYLKRFPIHKLKIDQSFVRNITTDSNDAAITNAVIELAHGLKLKVIAEGVETEEQRSFLRAHQCDEMQGYLFSRPVPAEDIVNLLIANNQLLAAPVNNIDESSPPVVGR</sequence>
<keyword evidence="9" id="KW-1185">Reference proteome</keyword>
<dbReference type="Gene3D" id="3.30.450.20">
    <property type="entry name" value="PAS domain"/>
    <property type="match status" value="2"/>
</dbReference>
<dbReference type="eggNOG" id="COG3850">
    <property type="taxonomic scope" value="Bacteria"/>
</dbReference>
<protein>
    <submittedName>
        <fullName evidence="8">Sensor diguanylate cyclase/phosphodiesterase, PAS, PAS and PAS domain-containing</fullName>
    </submittedName>
</protein>
<evidence type="ECO:0000259" key="5">
    <source>
        <dbReference type="PROSITE" id="PS50883"/>
    </source>
</evidence>
<dbReference type="PROSITE" id="PS50112">
    <property type="entry name" value="PAS"/>
    <property type="match status" value="2"/>
</dbReference>
<evidence type="ECO:0000259" key="6">
    <source>
        <dbReference type="PROSITE" id="PS50885"/>
    </source>
</evidence>
<dbReference type="SMART" id="SM00086">
    <property type="entry name" value="PAC"/>
    <property type="match status" value="2"/>
</dbReference>
<dbReference type="SUPFAM" id="SSF141868">
    <property type="entry name" value="EAL domain-like"/>
    <property type="match status" value="1"/>
</dbReference>
<dbReference type="GO" id="GO:0007165">
    <property type="term" value="P:signal transduction"/>
    <property type="evidence" value="ECO:0007669"/>
    <property type="project" value="InterPro"/>
</dbReference>
<dbReference type="SMART" id="SM00052">
    <property type="entry name" value="EAL"/>
    <property type="match status" value="1"/>
</dbReference>
<dbReference type="KEGG" id="sdr:SCD_n02443"/>
<dbReference type="InterPro" id="IPR013656">
    <property type="entry name" value="PAS_4"/>
</dbReference>
<dbReference type="SUPFAM" id="SSF158472">
    <property type="entry name" value="HAMP domain-like"/>
    <property type="match status" value="1"/>
</dbReference>
<dbReference type="PROSITE" id="PS50887">
    <property type="entry name" value="GGDEF"/>
    <property type="match status" value="1"/>
</dbReference>
<name>S6AJ14_SULDS</name>
<gene>
    <name evidence="8" type="ORF">SCD_n02443</name>
</gene>
<dbReference type="InterPro" id="IPR003660">
    <property type="entry name" value="HAMP_dom"/>
</dbReference>
<evidence type="ECO:0000313" key="8">
    <source>
        <dbReference type="EMBL" id="BAN36251.1"/>
    </source>
</evidence>
<dbReference type="CDD" id="cd00130">
    <property type="entry name" value="PAS"/>
    <property type="match status" value="2"/>
</dbReference>
<dbReference type="GO" id="GO:0071732">
    <property type="term" value="P:cellular response to nitric oxide"/>
    <property type="evidence" value="ECO:0007669"/>
    <property type="project" value="UniProtKB-ARBA"/>
</dbReference>
<dbReference type="CDD" id="cd01948">
    <property type="entry name" value="EAL"/>
    <property type="match status" value="1"/>
</dbReference>
<dbReference type="InterPro" id="IPR000014">
    <property type="entry name" value="PAS"/>
</dbReference>
<reference evidence="8 9" key="1">
    <citation type="journal article" date="2012" name="Appl. Environ. Microbiol.">
        <title>Draft genome sequence of a psychrotolerant sulfur-oxidizing bacterium, Sulfuricella denitrificans skB26, and proteomic insights into cold adaptation.</title>
        <authorList>
            <person name="Watanabe T."/>
            <person name="Kojima H."/>
            <person name="Fukui M."/>
        </authorList>
    </citation>
    <scope>NUCLEOTIDE SEQUENCE [LARGE SCALE GENOMIC DNA]</scope>
    <source>
        <strain evidence="9">skB26</strain>
    </source>
</reference>
<dbReference type="InterPro" id="IPR043128">
    <property type="entry name" value="Rev_trsase/Diguanyl_cyclase"/>
</dbReference>
<dbReference type="CDD" id="cd01949">
    <property type="entry name" value="GGDEF"/>
    <property type="match status" value="1"/>
</dbReference>
<dbReference type="InterPro" id="IPR000700">
    <property type="entry name" value="PAS-assoc_C"/>
</dbReference>
<dbReference type="SUPFAM" id="SSF55073">
    <property type="entry name" value="Nucleotide cyclase"/>
    <property type="match status" value="1"/>
</dbReference>
<dbReference type="Gene3D" id="6.10.340.10">
    <property type="match status" value="1"/>
</dbReference>
<evidence type="ECO:0000256" key="1">
    <source>
        <dbReference type="ARBA" id="ARBA00051114"/>
    </source>
</evidence>
<feature type="transmembrane region" description="Helical" evidence="2">
    <location>
        <begin position="184"/>
        <end position="204"/>
    </location>
</feature>
<keyword evidence="2" id="KW-0472">Membrane</keyword>
<dbReference type="NCBIfam" id="TIGR00229">
    <property type="entry name" value="sensory_box"/>
    <property type="match status" value="2"/>
</dbReference>
<dbReference type="InterPro" id="IPR029787">
    <property type="entry name" value="Nucleotide_cyclase"/>
</dbReference>
<dbReference type="PROSITE" id="PS50113">
    <property type="entry name" value="PAC"/>
    <property type="match status" value="1"/>
</dbReference>
<dbReference type="FunFam" id="3.30.70.270:FF:000001">
    <property type="entry name" value="Diguanylate cyclase domain protein"/>
    <property type="match status" value="1"/>
</dbReference>
<dbReference type="GO" id="GO:0071111">
    <property type="term" value="F:cyclic-guanylate-specific phosphodiesterase activity"/>
    <property type="evidence" value="ECO:0007669"/>
    <property type="project" value="UniProtKB-EC"/>
</dbReference>
<dbReference type="PROSITE" id="PS50883">
    <property type="entry name" value="EAL"/>
    <property type="match status" value="1"/>
</dbReference>
<dbReference type="SMART" id="SM00304">
    <property type="entry name" value="HAMP"/>
    <property type="match status" value="1"/>
</dbReference>
<dbReference type="Proteomes" id="UP000015559">
    <property type="component" value="Chromosome"/>
</dbReference>
<comment type="catalytic activity">
    <reaction evidence="1">
        <text>3',3'-c-di-GMP + H2O = 5'-phosphoguanylyl(3'-&gt;5')guanosine + H(+)</text>
        <dbReference type="Rhea" id="RHEA:24902"/>
        <dbReference type="ChEBI" id="CHEBI:15377"/>
        <dbReference type="ChEBI" id="CHEBI:15378"/>
        <dbReference type="ChEBI" id="CHEBI:58754"/>
        <dbReference type="ChEBI" id="CHEBI:58805"/>
        <dbReference type="EC" id="3.1.4.52"/>
    </reaction>
    <physiologicalReaction direction="left-to-right" evidence="1">
        <dbReference type="Rhea" id="RHEA:24903"/>
    </physiologicalReaction>
</comment>
<dbReference type="FunFam" id="3.30.450.20:FF:000099">
    <property type="entry name" value="Sensory box sensor histidine kinase"/>
    <property type="match status" value="1"/>
</dbReference>
<organism evidence="8 9">
    <name type="scientific">Sulfuricella denitrificans (strain DSM 22764 / NBRC 105220 / skB26)</name>
    <dbReference type="NCBI Taxonomy" id="1163617"/>
    <lineage>
        <taxon>Bacteria</taxon>
        <taxon>Pseudomonadati</taxon>
        <taxon>Pseudomonadota</taxon>
        <taxon>Betaproteobacteria</taxon>
        <taxon>Nitrosomonadales</taxon>
        <taxon>Sulfuricellaceae</taxon>
        <taxon>Sulfuricella</taxon>
    </lineage>
</organism>
<dbReference type="SMART" id="SM00091">
    <property type="entry name" value="PAS"/>
    <property type="match status" value="2"/>
</dbReference>
<dbReference type="Pfam" id="PF00672">
    <property type="entry name" value="HAMP"/>
    <property type="match status" value="1"/>
</dbReference>
<dbReference type="InterPro" id="IPR035965">
    <property type="entry name" value="PAS-like_dom_sf"/>
</dbReference>
<dbReference type="OrthoDB" id="9813903at2"/>
<dbReference type="Pfam" id="PF08447">
    <property type="entry name" value="PAS_3"/>
    <property type="match status" value="1"/>
</dbReference>
<dbReference type="STRING" id="1163617.SCD_n02443"/>
<feature type="domain" description="PAC" evidence="4">
    <location>
        <begin position="466"/>
        <end position="518"/>
    </location>
</feature>
<dbReference type="PANTHER" id="PTHR44757">
    <property type="entry name" value="DIGUANYLATE CYCLASE DGCP"/>
    <property type="match status" value="1"/>
</dbReference>